<feature type="domain" description="Response regulatory" evidence="3">
    <location>
        <begin position="3"/>
        <end position="121"/>
    </location>
</feature>
<dbReference type="Pfam" id="PF00072">
    <property type="entry name" value="Response_reg"/>
    <property type="match status" value="1"/>
</dbReference>
<dbReference type="Gene3D" id="3.40.50.2300">
    <property type="match status" value="1"/>
</dbReference>
<accession>A0A1F4XHI1</accession>
<protein>
    <recommendedName>
        <fullName evidence="3">Response regulatory domain-containing protein</fullName>
    </recommendedName>
</protein>
<keyword evidence="1 2" id="KW-0597">Phosphoprotein</keyword>
<organism evidence="4 5">
    <name type="scientific">Candidatus Adlerbacteria bacterium RIFCSPLOWO2_01_FULL_51_16</name>
    <dbReference type="NCBI Taxonomy" id="1797243"/>
    <lineage>
        <taxon>Bacteria</taxon>
        <taxon>Candidatus Adleribacteriota</taxon>
    </lineage>
</organism>
<feature type="modified residue" description="4-aspartylphosphate" evidence="2">
    <location>
        <position position="54"/>
    </location>
</feature>
<evidence type="ECO:0000313" key="4">
    <source>
        <dbReference type="EMBL" id="OGC81068.1"/>
    </source>
</evidence>
<evidence type="ECO:0000313" key="5">
    <source>
        <dbReference type="Proteomes" id="UP000176185"/>
    </source>
</evidence>
<gene>
    <name evidence="4" type="ORF">A2943_02035</name>
</gene>
<dbReference type="InterPro" id="IPR011006">
    <property type="entry name" value="CheY-like_superfamily"/>
</dbReference>
<reference evidence="4 5" key="1">
    <citation type="journal article" date="2016" name="Nat. Commun.">
        <title>Thousands of microbial genomes shed light on interconnected biogeochemical processes in an aquifer system.</title>
        <authorList>
            <person name="Anantharaman K."/>
            <person name="Brown C.T."/>
            <person name="Hug L.A."/>
            <person name="Sharon I."/>
            <person name="Castelle C.J."/>
            <person name="Probst A.J."/>
            <person name="Thomas B.C."/>
            <person name="Singh A."/>
            <person name="Wilkins M.J."/>
            <person name="Karaoz U."/>
            <person name="Brodie E.L."/>
            <person name="Williams K.H."/>
            <person name="Hubbard S.S."/>
            <person name="Banfield J.F."/>
        </authorList>
    </citation>
    <scope>NUCLEOTIDE SEQUENCE [LARGE SCALE GENOMIC DNA]</scope>
</reference>
<proteinExistence type="predicted"/>
<dbReference type="STRING" id="1797243.A2943_02035"/>
<evidence type="ECO:0000256" key="1">
    <source>
        <dbReference type="ARBA" id="ARBA00022553"/>
    </source>
</evidence>
<sequence>MAKFFIAEDDPLMSHMYERAFKFSGHETTLAHDGEEALATLKAATPKPDVIVLDIMMPKMSGFDVLKNIKEDETLKNIPVVLLTNLAGKEDAQKGLAMGAVLYLIKSDYNPKQVVEKISSLLPGKSGQ</sequence>
<dbReference type="AlphaFoldDB" id="A0A1F4XHI1"/>
<dbReference type="PANTHER" id="PTHR44591">
    <property type="entry name" value="STRESS RESPONSE REGULATOR PROTEIN 1"/>
    <property type="match status" value="1"/>
</dbReference>
<dbReference type="GO" id="GO:0000160">
    <property type="term" value="P:phosphorelay signal transduction system"/>
    <property type="evidence" value="ECO:0007669"/>
    <property type="project" value="InterPro"/>
</dbReference>
<name>A0A1F4XHI1_9BACT</name>
<evidence type="ECO:0000259" key="3">
    <source>
        <dbReference type="PROSITE" id="PS50110"/>
    </source>
</evidence>
<dbReference type="SMART" id="SM00448">
    <property type="entry name" value="REC"/>
    <property type="match status" value="1"/>
</dbReference>
<dbReference type="PROSITE" id="PS50110">
    <property type="entry name" value="RESPONSE_REGULATORY"/>
    <property type="match status" value="1"/>
</dbReference>
<dbReference type="Proteomes" id="UP000176185">
    <property type="component" value="Unassembled WGS sequence"/>
</dbReference>
<dbReference type="EMBL" id="MEWX01000006">
    <property type="protein sequence ID" value="OGC81068.1"/>
    <property type="molecule type" value="Genomic_DNA"/>
</dbReference>
<dbReference type="InterPro" id="IPR050595">
    <property type="entry name" value="Bact_response_regulator"/>
</dbReference>
<evidence type="ECO:0000256" key="2">
    <source>
        <dbReference type="PROSITE-ProRule" id="PRU00169"/>
    </source>
</evidence>
<comment type="caution">
    <text evidence="4">The sequence shown here is derived from an EMBL/GenBank/DDBJ whole genome shotgun (WGS) entry which is preliminary data.</text>
</comment>
<dbReference type="PANTHER" id="PTHR44591:SF3">
    <property type="entry name" value="RESPONSE REGULATORY DOMAIN-CONTAINING PROTEIN"/>
    <property type="match status" value="1"/>
</dbReference>
<dbReference type="InterPro" id="IPR001789">
    <property type="entry name" value="Sig_transdc_resp-reg_receiver"/>
</dbReference>
<dbReference type="SUPFAM" id="SSF52172">
    <property type="entry name" value="CheY-like"/>
    <property type="match status" value="1"/>
</dbReference>